<protein>
    <submittedName>
        <fullName evidence="1">Uncharacterized protein</fullName>
    </submittedName>
</protein>
<dbReference type="AlphaFoldDB" id="B0XX59"/>
<organism evidence="1 2">
    <name type="scientific">Aspergillus fumigatus (strain CBS 144.89 / FGSC A1163 / CEA10)</name>
    <name type="common">Neosartorya fumigata</name>
    <dbReference type="NCBI Taxonomy" id="451804"/>
    <lineage>
        <taxon>Eukaryota</taxon>
        <taxon>Fungi</taxon>
        <taxon>Dikarya</taxon>
        <taxon>Ascomycota</taxon>
        <taxon>Pezizomycotina</taxon>
        <taxon>Eurotiomycetes</taxon>
        <taxon>Eurotiomycetidae</taxon>
        <taxon>Eurotiales</taxon>
        <taxon>Aspergillaceae</taxon>
        <taxon>Aspergillus</taxon>
        <taxon>Aspergillus subgen. Fumigati</taxon>
    </lineage>
</organism>
<name>B0XX59_ASPFC</name>
<proteinExistence type="predicted"/>
<dbReference type="EMBL" id="DS499596">
    <property type="protein sequence ID" value="EDP53600.1"/>
    <property type="molecule type" value="Genomic_DNA"/>
</dbReference>
<dbReference type="OrthoDB" id="3231004at2759"/>
<gene>
    <name evidence="1" type="ORF">AFUB_047840</name>
</gene>
<evidence type="ECO:0000313" key="2">
    <source>
        <dbReference type="Proteomes" id="UP000001699"/>
    </source>
</evidence>
<accession>B0XX59</accession>
<reference evidence="1 2" key="1">
    <citation type="journal article" date="2008" name="PLoS Genet.">
        <title>Genomic islands in the pathogenic filamentous fungus Aspergillus fumigatus.</title>
        <authorList>
            <person name="Fedorova N.D."/>
            <person name="Khaldi N."/>
            <person name="Joardar V.S."/>
            <person name="Maiti R."/>
            <person name="Amedeo P."/>
            <person name="Anderson M.J."/>
            <person name="Crabtree J."/>
            <person name="Silva J.C."/>
            <person name="Badger J.H."/>
            <person name="Albarraq A."/>
            <person name="Angiuoli S."/>
            <person name="Bussey H."/>
            <person name="Bowyer P."/>
            <person name="Cotty P.J."/>
            <person name="Dyer P.S."/>
            <person name="Egan A."/>
            <person name="Galens K."/>
            <person name="Fraser-Liggett C.M."/>
            <person name="Haas B.J."/>
            <person name="Inman J.M."/>
            <person name="Kent R."/>
            <person name="Lemieux S."/>
            <person name="Malavazi I."/>
            <person name="Orvis J."/>
            <person name="Roemer T."/>
            <person name="Ronning C.M."/>
            <person name="Sundaram J.P."/>
            <person name="Sutton G."/>
            <person name="Turner G."/>
            <person name="Venter J.C."/>
            <person name="White O.R."/>
            <person name="Whitty B.R."/>
            <person name="Youngman P."/>
            <person name="Wolfe K.H."/>
            <person name="Goldman G.H."/>
            <person name="Wortman J.R."/>
            <person name="Jiang B."/>
            <person name="Denning D.W."/>
            <person name="Nierman W.C."/>
        </authorList>
    </citation>
    <scope>NUCLEOTIDE SEQUENCE [LARGE SCALE GENOMIC DNA]</scope>
    <source>
        <strain evidence="2">CBS 144.89 / FGSC A1163 / CEA10</strain>
    </source>
</reference>
<dbReference type="HOGENOM" id="CLU_042680_0_0_1"/>
<dbReference type="Proteomes" id="UP000001699">
    <property type="component" value="Unassembled WGS sequence"/>
</dbReference>
<evidence type="ECO:0000313" key="1">
    <source>
        <dbReference type="EMBL" id="EDP53600.1"/>
    </source>
</evidence>
<dbReference type="VEuPathDB" id="FungiDB:AFUB_047840"/>
<sequence>MNIFFRIWFYQKCLIVPCMQQVRCVEYHYAIAFLTIPCVKPSVGSDYDESDCLTGRDRSLSCDYYVHIRATLKECHHEFNVPLPFRFTFISITLYSFSSHRKPKMVAELVPYVDGMQRGQGYDTYLQELRVANAVTITSKSPPSETYDLTYKSVQIEEYTELAKSLEITAGAAISGWGQSAQIDTSYLNRSKFESATTTYQVEVSSQQQATIDNTYSFNKISTTDPNASYGDRFVADFIKGGKFLARVSISSISKSSTEEVKEAAKVAFTMYGVTGEVTEEVKHAVSSIQKNSRITIWIHISGGGTKLGETKRIDSGPDDEDSPLFKIKKEADNFYQELKDGKHKYRRFGVLWKYTNVPDFNNAFDPFDYSAANKKVRPSLVMRSIMEFDELCQSWNFFEDFTQYGVYIDNVKKMPVDKFLGGRQQQADLYDEGTRVNVAISNKIAAIDKDPTDVDKPLPYPKPYEFQRKVLRALKTVTYIAQERSVDGGRLTDIALPTLQGGAEKLFEFKAFDFDAVVGTSVVSFGKRDSSYICLNGQRASDFGYKEESVFWTFPFPVDQVAEQKINVSKLKSADLIRLSRTETGPSFLFDVYTEKSS</sequence>
<keyword evidence="2" id="KW-1185">Reference proteome</keyword>